<organism evidence="2 3">
    <name type="scientific">Burkholderia arboris</name>
    <dbReference type="NCBI Taxonomy" id="488730"/>
    <lineage>
        <taxon>Bacteria</taxon>
        <taxon>Pseudomonadati</taxon>
        <taxon>Pseudomonadota</taxon>
        <taxon>Betaproteobacteria</taxon>
        <taxon>Burkholderiales</taxon>
        <taxon>Burkholderiaceae</taxon>
        <taxon>Burkholderia</taxon>
        <taxon>Burkholderia cepacia complex</taxon>
    </lineage>
</organism>
<dbReference type="GO" id="GO:0004519">
    <property type="term" value="F:endonuclease activity"/>
    <property type="evidence" value="ECO:0007669"/>
    <property type="project" value="UniProtKB-KW"/>
</dbReference>
<evidence type="ECO:0000259" key="1">
    <source>
        <dbReference type="Pfam" id="PF01939"/>
    </source>
</evidence>
<dbReference type="Pfam" id="PF01939">
    <property type="entry name" value="NucS_C"/>
    <property type="match status" value="1"/>
</dbReference>
<gene>
    <name evidence="2" type="ORF">OHZ10_10680</name>
</gene>
<dbReference type="Proteomes" id="UP001448498">
    <property type="component" value="Chromosome 1"/>
</dbReference>
<reference evidence="2 3" key="1">
    <citation type="submission" date="2022-10" db="EMBL/GenBank/DDBJ databases">
        <title>Genomic of Burkholderia cepacia PN-1.</title>
        <authorList>
            <person name="Yang Y."/>
            <person name="Guan H."/>
            <person name="Huang J."/>
        </authorList>
    </citation>
    <scope>NUCLEOTIDE SEQUENCE [LARGE SCALE GENOMIC DNA]</scope>
    <source>
        <strain evidence="2 3">PN-1</strain>
    </source>
</reference>
<keyword evidence="3" id="KW-1185">Reference proteome</keyword>
<keyword evidence="2" id="KW-0255">Endonuclease</keyword>
<protein>
    <submittedName>
        <fullName evidence="2">Endonuclease NucS</fullName>
    </submittedName>
</protein>
<feature type="domain" description="Endonuclease NucS C-terminal" evidence="1">
    <location>
        <begin position="29"/>
        <end position="92"/>
    </location>
</feature>
<evidence type="ECO:0000313" key="3">
    <source>
        <dbReference type="Proteomes" id="UP001448498"/>
    </source>
</evidence>
<dbReference type="InterPro" id="IPR048301">
    <property type="entry name" value="NucS_C"/>
</dbReference>
<evidence type="ECO:0000313" key="2">
    <source>
        <dbReference type="EMBL" id="XAE46827.1"/>
    </source>
</evidence>
<keyword evidence="2" id="KW-0540">Nuclease</keyword>
<dbReference type="InterPro" id="IPR011856">
    <property type="entry name" value="tRNA_endonuc-like_dom_sf"/>
</dbReference>
<keyword evidence="2" id="KW-0378">Hydrolase</keyword>
<sequence>MFRVDIENKQLIELKPTGFGDLRLRERFDIQEWIEKAPGIIGEGLLMIGKEVILPSGKRLDLLCIDRAAALVIIELKRDDSGSSVEWQAIKYASYCSAFSPDDIFKQYAQYLGCTEQEAALAIEEFIACDIEALNSSQRIILVSKEFNPEVISAVLWLREFGLEIQCTRLAPYLDSDNQLFIKPETLVPLPEAKDYIERKETKQRNLSDAIREWTGYWFVNVGEGPHRTWEDNRKFNFIGAGQGTRYSSALRRLSVGDKLYAYMKGLGYVGLGEVVSAAVMIRDYTLPETQTTLLSAGLKAEHPDENSDNEELSEYVVGVRWLKSVGKDQAKTFPKIFANQNVVCKLRDEATLKFLQQAFGV</sequence>
<dbReference type="EMBL" id="CP109821">
    <property type="protein sequence ID" value="XAE46827.1"/>
    <property type="molecule type" value="Genomic_DNA"/>
</dbReference>
<dbReference type="Gene3D" id="3.40.1350.10">
    <property type="match status" value="1"/>
</dbReference>
<name>A0ABZ3DDT4_9BURK</name>
<proteinExistence type="predicted"/>
<accession>A0ABZ3DDT4</accession>
<dbReference type="RefSeq" id="WP_219706104.1">
    <property type="nucleotide sequence ID" value="NZ_CP109821.1"/>
</dbReference>